<keyword evidence="1" id="KW-0596">Phosphopantetheine</keyword>
<proteinExistence type="predicted"/>
<dbReference type="Gene3D" id="3.30.70.3290">
    <property type="match status" value="1"/>
</dbReference>
<evidence type="ECO:0000313" key="7">
    <source>
        <dbReference type="EMBL" id="AJP00632.1"/>
    </source>
</evidence>
<dbReference type="InterPro" id="IPR016036">
    <property type="entry name" value="Malonyl_transacylase_ACP-bd"/>
</dbReference>
<evidence type="ECO:0000256" key="3">
    <source>
        <dbReference type="ARBA" id="ARBA00022679"/>
    </source>
</evidence>
<dbReference type="SUPFAM" id="SSF55048">
    <property type="entry name" value="Probable ACP-binding domain of malonyl-CoA ACP transacylase"/>
    <property type="match status" value="1"/>
</dbReference>
<dbReference type="PANTHER" id="PTHR43775:SF51">
    <property type="entry name" value="INACTIVE PHENOLPHTHIOCEROL SYNTHESIS POLYKETIDE SYNTHASE TYPE I PKS1-RELATED"/>
    <property type="match status" value="1"/>
</dbReference>
<name>A0A0C5FLK9_9ACTN</name>
<dbReference type="Pfam" id="PF00698">
    <property type="entry name" value="Acyl_transf_1"/>
    <property type="match status" value="1"/>
</dbReference>
<keyword evidence="2" id="KW-0597">Phosphoprotein</keyword>
<evidence type="ECO:0000256" key="5">
    <source>
        <dbReference type="ARBA" id="ARBA00023315"/>
    </source>
</evidence>
<dbReference type="OrthoDB" id="9778690at2"/>
<dbReference type="InterPro" id="IPR014043">
    <property type="entry name" value="Acyl_transferase_dom"/>
</dbReference>
<gene>
    <name evidence="7" type="ORF">TU94_02995</name>
</gene>
<dbReference type="Gene3D" id="3.40.366.10">
    <property type="entry name" value="Malonyl-Coenzyme A Acyl Carrier Protein, domain 2"/>
    <property type="match status" value="1"/>
</dbReference>
<dbReference type="PANTHER" id="PTHR43775">
    <property type="entry name" value="FATTY ACID SYNTHASE"/>
    <property type="match status" value="1"/>
</dbReference>
<evidence type="ECO:0000256" key="4">
    <source>
        <dbReference type="ARBA" id="ARBA00023268"/>
    </source>
</evidence>
<dbReference type="Proteomes" id="UP000032234">
    <property type="component" value="Chromosome"/>
</dbReference>
<dbReference type="HOGENOM" id="CLU_049880_0_0_11"/>
<dbReference type="RefSeq" id="WP_044378973.1">
    <property type="nucleotide sequence ID" value="NZ_CP010849.1"/>
</dbReference>
<accession>A0A0C5FLK9</accession>
<dbReference type="InterPro" id="IPR016035">
    <property type="entry name" value="Acyl_Trfase/lysoPLipase"/>
</dbReference>
<dbReference type="EMBL" id="CP010849">
    <property type="protein sequence ID" value="AJP00632.1"/>
    <property type="molecule type" value="Genomic_DNA"/>
</dbReference>
<evidence type="ECO:0000313" key="8">
    <source>
        <dbReference type="Proteomes" id="UP000032234"/>
    </source>
</evidence>
<keyword evidence="4" id="KW-0511">Multifunctional enzyme</keyword>
<sequence length="440" mass="46443">MTKPATEDVRIGSGAGAVPWVLSGRSAAGLRAQAARLAARLETDSAASVVDEVTEVGRSLVAAGTAHEHRAVVLGRDRADLLLGVRALAEERAAANVVRGRADRRAGAQVRPVFVFPGQGTQWAGMAVGLLDTSPLFAREIRACERALSPYVDWSLEDVLRGVPGTPPLDRVDVVQPVLFSMMVSLARLWHGFGVEPGAAVGHSQGEIAAAHVAGALSLEDAARIVALRSQALTEIRGRGEMLTVLAPNDQVRTMLAAWDGTLSVAAVNGPATMTVSGDLAAMSEFGAALSAAGMMRWRVPGVDFAAHSAHVESLRKTLLDLAAGIGPRPGEVPFYSTVTGRRIDTAELDAEYWYRNLRQTVRFDEAVRALLADGHKVFIECSAQPVLTVGMQDTVEQLGGSAVLMATLRNEDGGTDRFLAALAEAYVNGVAVDWTPAFA</sequence>
<organism evidence="7 8">
    <name type="scientific">Streptomyces cyaneogriseus subsp. noncyanogenus</name>
    <dbReference type="NCBI Taxonomy" id="477245"/>
    <lineage>
        <taxon>Bacteria</taxon>
        <taxon>Bacillati</taxon>
        <taxon>Actinomycetota</taxon>
        <taxon>Actinomycetes</taxon>
        <taxon>Kitasatosporales</taxon>
        <taxon>Streptomycetaceae</taxon>
        <taxon>Streptomyces</taxon>
    </lineage>
</organism>
<dbReference type="SMART" id="SM00827">
    <property type="entry name" value="PKS_AT"/>
    <property type="match status" value="1"/>
</dbReference>
<protein>
    <submittedName>
        <fullName evidence="7">Type I polyketide synthase</fullName>
    </submittedName>
</protein>
<dbReference type="KEGG" id="scw:TU94_02995"/>
<keyword evidence="3" id="KW-0808">Transferase</keyword>
<evidence type="ECO:0000259" key="6">
    <source>
        <dbReference type="SMART" id="SM00827"/>
    </source>
</evidence>
<dbReference type="InterPro" id="IPR050091">
    <property type="entry name" value="PKS_NRPS_Biosynth_Enz"/>
</dbReference>
<dbReference type="SUPFAM" id="SSF52151">
    <property type="entry name" value="FabD/lysophospholipase-like"/>
    <property type="match status" value="1"/>
</dbReference>
<dbReference type="PATRIC" id="fig|477245.3.peg.665"/>
<dbReference type="InterPro" id="IPR001227">
    <property type="entry name" value="Ac_transferase_dom_sf"/>
</dbReference>
<keyword evidence="8" id="KW-1185">Reference proteome</keyword>
<feature type="domain" description="Malonyl-CoA:ACP transacylase (MAT)" evidence="6">
    <location>
        <begin position="115"/>
        <end position="413"/>
    </location>
</feature>
<dbReference type="GO" id="GO:0006633">
    <property type="term" value="P:fatty acid biosynthetic process"/>
    <property type="evidence" value="ECO:0007669"/>
    <property type="project" value="TreeGrafter"/>
</dbReference>
<evidence type="ECO:0000256" key="1">
    <source>
        <dbReference type="ARBA" id="ARBA00022450"/>
    </source>
</evidence>
<dbReference type="AlphaFoldDB" id="A0A0C5FLK9"/>
<dbReference type="GO" id="GO:0004312">
    <property type="term" value="F:fatty acid synthase activity"/>
    <property type="evidence" value="ECO:0007669"/>
    <property type="project" value="TreeGrafter"/>
</dbReference>
<evidence type="ECO:0000256" key="2">
    <source>
        <dbReference type="ARBA" id="ARBA00022553"/>
    </source>
</evidence>
<reference evidence="7 8" key="1">
    <citation type="submission" date="2015-02" db="EMBL/GenBank/DDBJ databases">
        <title>Genome sequence of thermotolerant Streptomyces cyaneogriseus subsp. Noncyanogenus NMWT1, the producer of nematocidal antibiotics nemadectin.</title>
        <authorList>
            <person name="Wang H."/>
            <person name="Li C."/>
            <person name="Xiang W."/>
            <person name="Wang X."/>
        </authorList>
    </citation>
    <scope>NUCLEOTIDE SEQUENCE [LARGE SCALE GENOMIC DNA]</scope>
    <source>
        <strain evidence="7 8">NMWT 1</strain>
    </source>
</reference>
<dbReference type="STRING" id="477245.TU94_02995"/>
<keyword evidence="5" id="KW-0012">Acyltransferase</keyword>
<dbReference type="FunFam" id="3.40.366.10:FF:000002">
    <property type="entry name" value="Probable polyketide synthase 2"/>
    <property type="match status" value="1"/>
</dbReference>